<dbReference type="Pfam" id="PF08487">
    <property type="entry name" value="VIT"/>
    <property type="match status" value="1"/>
</dbReference>
<dbReference type="SUPFAM" id="SSF53300">
    <property type="entry name" value="vWA-like"/>
    <property type="match status" value="1"/>
</dbReference>
<reference evidence="2" key="1">
    <citation type="submission" date="2022-03" db="EMBL/GenBank/DDBJ databases">
        <authorList>
            <person name="Martin C."/>
        </authorList>
    </citation>
    <scope>NUCLEOTIDE SEQUENCE</scope>
</reference>
<comment type="caution">
    <text evidence="2">The sequence shown here is derived from an EMBL/GenBank/DDBJ whole genome shotgun (WGS) entry which is preliminary data.</text>
</comment>
<evidence type="ECO:0000313" key="3">
    <source>
        <dbReference type="Proteomes" id="UP000749559"/>
    </source>
</evidence>
<evidence type="ECO:0000313" key="2">
    <source>
        <dbReference type="EMBL" id="CAH1801770.1"/>
    </source>
</evidence>
<accession>A0A8J1TKJ9</accession>
<dbReference type="InterPro" id="IPR002035">
    <property type="entry name" value="VWF_A"/>
</dbReference>
<dbReference type="SMART" id="SM00327">
    <property type="entry name" value="VWA"/>
    <property type="match status" value="1"/>
</dbReference>
<dbReference type="EMBL" id="CAIIXF020000012">
    <property type="protein sequence ID" value="CAH1801770.1"/>
    <property type="molecule type" value="Genomic_DNA"/>
</dbReference>
<dbReference type="InterPro" id="IPR013694">
    <property type="entry name" value="VIT"/>
</dbReference>
<dbReference type="Gene3D" id="3.40.50.410">
    <property type="entry name" value="von Willebrand factor, type A domain"/>
    <property type="match status" value="1"/>
</dbReference>
<name>A0A8J1TKJ9_OWEFU</name>
<keyword evidence="3" id="KW-1185">Reference proteome</keyword>
<dbReference type="OrthoDB" id="1729737at2759"/>
<dbReference type="PROSITE" id="PS50234">
    <property type="entry name" value="VWFA"/>
    <property type="match status" value="1"/>
</dbReference>
<gene>
    <name evidence="2" type="ORF">OFUS_LOCUS25523</name>
</gene>
<dbReference type="PANTHER" id="PTHR45737:SF6">
    <property type="entry name" value="VON WILLEBRAND FACTOR A DOMAIN-CONTAINING PROTEIN 5A"/>
    <property type="match status" value="1"/>
</dbReference>
<protein>
    <submittedName>
        <fullName evidence="2">Uncharacterized protein</fullName>
    </submittedName>
</protein>
<organism evidence="2 3">
    <name type="scientific">Owenia fusiformis</name>
    <name type="common">Polychaete worm</name>
    <dbReference type="NCBI Taxonomy" id="6347"/>
    <lineage>
        <taxon>Eukaryota</taxon>
        <taxon>Metazoa</taxon>
        <taxon>Spiralia</taxon>
        <taxon>Lophotrochozoa</taxon>
        <taxon>Annelida</taxon>
        <taxon>Polychaeta</taxon>
        <taxon>Sedentaria</taxon>
        <taxon>Canalipalpata</taxon>
        <taxon>Sabellida</taxon>
        <taxon>Oweniida</taxon>
        <taxon>Oweniidae</taxon>
        <taxon>Owenia</taxon>
    </lineage>
</organism>
<dbReference type="Pfam" id="PF13768">
    <property type="entry name" value="VWA_3"/>
    <property type="match status" value="1"/>
</dbReference>
<dbReference type="SMART" id="SM00609">
    <property type="entry name" value="VIT"/>
    <property type="match status" value="1"/>
</dbReference>
<dbReference type="AlphaFoldDB" id="A0A8J1TKJ9"/>
<feature type="region of interest" description="Disordered" evidence="1">
    <location>
        <begin position="644"/>
        <end position="666"/>
    </location>
</feature>
<dbReference type="PROSITE" id="PS51468">
    <property type="entry name" value="VIT"/>
    <property type="match status" value="1"/>
</dbReference>
<dbReference type="InterPro" id="IPR036465">
    <property type="entry name" value="vWFA_dom_sf"/>
</dbReference>
<dbReference type="Proteomes" id="UP000749559">
    <property type="component" value="Unassembled WGS sequence"/>
</dbReference>
<feature type="compositionally biased region" description="Basic residues" evidence="1">
    <location>
        <begin position="644"/>
        <end position="656"/>
    </location>
</feature>
<dbReference type="PANTHER" id="PTHR45737">
    <property type="entry name" value="VON WILLEBRAND FACTOR A DOMAIN-CONTAINING PROTEIN 5A"/>
    <property type="match status" value="1"/>
</dbReference>
<sequence length="809" mass="89543">MKCGLIKSTNQEEVPLKNISVNVEIQGFVSNTESTLLYENSSDETFEATFFFPLDDQSAVYNFEAEIEGRIIVAECQEIEQAKKTYEDAIQAGRSAFILEEDRNTGDIFKCTVGNVPAKTDVKIKLSYVSDLTIEADKSVKYVLPIVLNPRYSPEGSAQNTEKPNDAINFTKGSEIPYSLECAVHLTSDYVINDVKANKYDVNVEYEDNEKKRAKATLRESFKFDCDLTFLVFYDLTFEPHMVLEQGSKDKDGYLSQDVVMLNFYPELKDVEFSGNAEYIFVVDRSGSMGGKRIIQAKETLHLFLKSLPVGSYYNIVSFGSSYKTLFKKSQEYSKSSLDEGLQLQKSMGADLGGTEILAPFKWIYEQDILPGYPRQIFLLTDGSVWNTDEVIKLVKDNVNTTRVFTFGIGDGASTSLVKGLADAGKGKSEFVTGSDNLRAKVMSSLKCSMQPSISDLDLQWNLPKGVSAVKIPKQFPPVFADEKFVVYALLQNMPSIIEPNYGAVLTGTSGQRNLEYHLHFPTTHTSSMSLTLHRLAAKLQIKELQNEKPTEDLNADALKNHVVLMSVSANVVSRHTAFVGVDKQNKEAIKISKVYNIGSTSDQVGMGLYSRQMMCMSAPMMCMSAPMPARRKVASAQCPQMNIRKKSRGKAKMKKLAAPPPPAPETAEIMELCDADEDEDVGVVAELGSCDGPAVAAAVSASQNSGGRERTAMAMVKLQTFNGSWLLESTLAHLIGKSLDDLKKHLGVQFQSAEILATVLALAWLRKYCMESFAEWEMIESKAEKWLQGESLNGKSVNELINLAAKEV</sequence>
<proteinExistence type="predicted"/>
<evidence type="ECO:0000256" key="1">
    <source>
        <dbReference type="SAM" id="MobiDB-lite"/>
    </source>
</evidence>